<dbReference type="AlphaFoldDB" id="A0A1E7M0W6"/>
<comment type="caution">
    <text evidence="1">The sequence shown here is derived from an EMBL/GenBank/DDBJ whole genome shotgun (WGS) entry which is preliminary data.</text>
</comment>
<gene>
    <name evidence="1" type="ORF">AN221_03930</name>
</gene>
<proteinExistence type="predicted"/>
<dbReference type="Gene3D" id="1.25.40.10">
    <property type="entry name" value="Tetratricopeptide repeat domain"/>
    <property type="match status" value="1"/>
</dbReference>
<keyword evidence="2" id="KW-1185">Reference proteome</keyword>
<protein>
    <recommendedName>
        <fullName evidence="3">Sel1 repeat family protein</fullName>
    </recommendedName>
</protein>
<dbReference type="InterPro" id="IPR011990">
    <property type="entry name" value="TPR-like_helical_dom_sf"/>
</dbReference>
<dbReference type="EMBL" id="LJGZ01000005">
    <property type="protein sequence ID" value="OEV22077.1"/>
    <property type="molecule type" value="Genomic_DNA"/>
</dbReference>
<name>A0A1E7M0W6_9ACTN</name>
<evidence type="ECO:0008006" key="3">
    <source>
        <dbReference type="Google" id="ProtNLM"/>
    </source>
</evidence>
<dbReference type="PATRIC" id="fig|518642.7.peg.6212"/>
<organism evidence="1 2">
    <name type="scientific">Streptomyces nanshensis</name>
    <dbReference type="NCBI Taxonomy" id="518642"/>
    <lineage>
        <taxon>Bacteria</taxon>
        <taxon>Bacillati</taxon>
        <taxon>Actinomycetota</taxon>
        <taxon>Actinomycetes</taxon>
        <taxon>Kitasatosporales</taxon>
        <taxon>Streptomycetaceae</taxon>
        <taxon>Streptomyces</taxon>
    </lineage>
</organism>
<accession>A0A1E7M0W6</accession>
<evidence type="ECO:0000313" key="2">
    <source>
        <dbReference type="Proteomes" id="UP000175971"/>
    </source>
</evidence>
<dbReference type="SUPFAM" id="SSF81901">
    <property type="entry name" value="HCP-like"/>
    <property type="match status" value="1"/>
</dbReference>
<reference evidence="1 2" key="1">
    <citation type="journal article" date="2016" name="Front. Microbiol.">
        <title>Comparative Genomics Analysis of Streptomyces Species Reveals Their Adaptation to the Marine Environment and Their Diversity at the Genomic Level.</title>
        <authorList>
            <person name="Tian X."/>
            <person name="Zhang Z."/>
            <person name="Yang T."/>
            <person name="Chen M."/>
            <person name="Li J."/>
            <person name="Chen F."/>
            <person name="Yang J."/>
            <person name="Li W."/>
            <person name="Zhang B."/>
            <person name="Zhang Z."/>
            <person name="Wu J."/>
            <person name="Zhang C."/>
            <person name="Long L."/>
            <person name="Xiao J."/>
        </authorList>
    </citation>
    <scope>NUCLEOTIDE SEQUENCE [LARGE SCALE GENOMIC DNA]</scope>
    <source>
        <strain evidence="1 2">SCSIO M10372</strain>
    </source>
</reference>
<sequence length="634" mass="69673">MEEAAAGSPGVAIQEHNPHDLGVHLCQLGPIRTEAGARPESQQKTSPLSGYVRRPHDRHLAALVSAAAAGDSGLAVLVGGSSTGKTRACWEAIQPLARQGWRLWHPYDPSYWEAALEGIERVEPHTVLWLNEAQRYFGAGQERGGRIASAIRSLLSTPARGPVLVLATLWPNFDNEYAASPSAGEEDPHASVRDLLSGRRISLPDGFDEDALKEARGLAAAGDRHLAHALAHAREGRLTQQLAGAPELVRRYLSAAPEGKAVLHAAMDARRLCAGLALPVRFLEQAAEDYLGDDDFDILADDWLEQTLRALGRSGHGNFAPLRRIRPRSTRTTAGDTTTLRLADYLEERGRQERSRLCPPESFWHAAHLHVIDPDDLAKLAREAYSRLRLRWAERLWRKAAEAGDTTALTRVAQIREELGDSAEAEVLWQEAATAGNGEALSHLARGREEVGEVVEAERLYRLAAAAGHGRARAWLIKRQEDAGDATARARLNALAADSGDTVDLVAIETYLHLCLQQVDMPAWTRYLTARDAANGDSEARAWLIEEAMKTGDFAEAERLLEILADSGDTETLSRLQWRWGVTGDRAEAERRIRIAADAGAVESRIEWAKWNRGELESLWPYGLEPDGTPSEQW</sequence>
<evidence type="ECO:0000313" key="1">
    <source>
        <dbReference type="EMBL" id="OEV22077.1"/>
    </source>
</evidence>
<dbReference type="Proteomes" id="UP000175971">
    <property type="component" value="Unassembled WGS sequence"/>
</dbReference>